<name>A0A173XW48_9FIRM</name>
<dbReference type="RefSeq" id="WP_055199644.1">
    <property type="nucleotide sequence ID" value="NZ_BTHH01000002.1"/>
</dbReference>
<dbReference type="Pfam" id="PF20648">
    <property type="entry name" value="DUF6809"/>
    <property type="match status" value="1"/>
</dbReference>
<evidence type="ECO:0000313" key="2">
    <source>
        <dbReference type="Proteomes" id="UP000095431"/>
    </source>
</evidence>
<sequence length="108" mass="12839">MKSIIQKLYNLYMEENDRTDIERLRTQGDDLCKKKREDAYQSYQKLRSRLTGNLAEELDILMDKHLEIFPQELENSFEAGFKTGAKLMCEIFSEEAETIKRYGSFRDQ</sequence>
<protein>
    <submittedName>
        <fullName evidence="1">Uncharacterized protein</fullName>
    </submittedName>
</protein>
<dbReference type="EMBL" id="CYZN01000003">
    <property type="protein sequence ID" value="CUN56141.1"/>
    <property type="molecule type" value="Genomic_DNA"/>
</dbReference>
<dbReference type="InterPro" id="IPR049215">
    <property type="entry name" value="DUF6809"/>
</dbReference>
<organism evidence="1 2">
    <name type="scientific">Blautia wexlerae</name>
    <dbReference type="NCBI Taxonomy" id="418240"/>
    <lineage>
        <taxon>Bacteria</taxon>
        <taxon>Bacillati</taxon>
        <taxon>Bacillota</taxon>
        <taxon>Clostridia</taxon>
        <taxon>Lachnospirales</taxon>
        <taxon>Lachnospiraceae</taxon>
        <taxon>Blautia</taxon>
    </lineage>
</organism>
<reference evidence="1 2" key="1">
    <citation type="submission" date="2015-09" db="EMBL/GenBank/DDBJ databases">
        <authorList>
            <consortium name="Pathogen Informatics"/>
        </authorList>
    </citation>
    <scope>NUCLEOTIDE SEQUENCE [LARGE SCALE GENOMIC DNA]</scope>
    <source>
        <strain evidence="1 2">2789STDY5834863</strain>
    </source>
</reference>
<proteinExistence type="predicted"/>
<accession>A0A173XW48</accession>
<dbReference type="AlphaFoldDB" id="A0A173XW48"/>
<dbReference type="Proteomes" id="UP000095431">
    <property type="component" value="Unassembled WGS sequence"/>
</dbReference>
<evidence type="ECO:0000313" key="1">
    <source>
        <dbReference type="EMBL" id="CUN56141.1"/>
    </source>
</evidence>
<gene>
    <name evidence="1" type="ORF">ERS852478_00461</name>
</gene>